<organism evidence="1 2">
    <name type="scientific">Pleurodeles waltl</name>
    <name type="common">Iberian ribbed newt</name>
    <dbReference type="NCBI Taxonomy" id="8319"/>
    <lineage>
        <taxon>Eukaryota</taxon>
        <taxon>Metazoa</taxon>
        <taxon>Chordata</taxon>
        <taxon>Craniata</taxon>
        <taxon>Vertebrata</taxon>
        <taxon>Euteleostomi</taxon>
        <taxon>Amphibia</taxon>
        <taxon>Batrachia</taxon>
        <taxon>Caudata</taxon>
        <taxon>Salamandroidea</taxon>
        <taxon>Salamandridae</taxon>
        <taxon>Pleurodelinae</taxon>
        <taxon>Pleurodeles</taxon>
    </lineage>
</organism>
<protein>
    <submittedName>
        <fullName evidence="1">Uncharacterized protein</fullName>
    </submittedName>
</protein>
<dbReference type="Proteomes" id="UP001066276">
    <property type="component" value="Chromosome 1_1"/>
</dbReference>
<proteinExistence type="predicted"/>
<dbReference type="AlphaFoldDB" id="A0AAV7WKA3"/>
<keyword evidence="2" id="KW-1185">Reference proteome</keyword>
<reference evidence="1" key="1">
    <citation type="journal article" date="2022" name="bioRxiv">
        <title>Sequencing and chromosome-scale assembly of the giantPleurodeles waltlgenome.</title>
        <authorList>
            <person name="Brown T."/>
            <person name="Elewa A."/>
            <person name="Iarovenko S."/>
            <person name="Subramanian E."/>
            <person name="Araus A.J."/>
            <person name="Petzold A."/>
            <person name="Susuki M."/>
            <person name="Suzuki K.-i.T."/>
            <person name="Hayashi T."/>
            <person name="Toyoda A."/>
            <person name="Oliveira C."/>
            <person name="Osipova E."/>
            <person name="Leigh N.D."/>
            <person name="Simon A."/>
            <person name="Yun M.H."/>
        </authorList>
    </citation>
    <scope>NUCLEOTIDE SEQUENCE</scope>
    <source>
        <strain evidence="1">20211129_DDA</strain>
        <tissue evidence="1">Liver</tissue>
    </source>
</reference>
<name>A0AAV7WKA3_PLEWA</name>
<dbReference type="EMBL" id="JANPWB010000001">
    <property type="protein sequence ID" value="KAJ1214430.1"/>
    <property type="molecule type" value="Genomic_DNA"/>
</dbReference>
<gene>
    <name evidence="1" type="ORF">NDU88_002049</name>
</gene>
<sequence length="108" mass="11998">MTCLVKTSEREAPNLLEFDAVDDATLLLANLEELDEEQPSTEVNIWDLAPELISLEETAETDVPTSFDVKIIDGAAVVHLISPTADVRTFVEYAFVVFLPYIVQQLDS</sequence>
<evidence type="ECO:0000313" key="2">
    <source>
        <dbReference type="Proteomes" id="UP001066276"/>
    </source>
</evidence>
<accession>A0AAV7WKA3</accession>
<comment type="caution">
    <text evidence="1">The sequence shown here is derived from an EMBL/GenBank/DDBJ whole genome shotgun (WGS) entry which is preliminary data.</text>
</comment>
<evidence type="ECO:0000313" key="1">
    <source>
        <dbReference type="EMBL" id="KAJ1214430.1"/>
    </source>
</evidence>